<comment type="caution">
    <text evidence="2">The sequence shown here is derived from an EMBL/GenBank/DDBJ whole genome shotgun (WGS) entry which is preliminary data.</text>
</comment>
<sequence length="437" mass="46026">MPGTPAQCQVQVANRGSIVEAYTLTPVGDLAGYAVIEPATLSLYPDAEGTATITITVPREAVVEAGDVAFGVLVQPQEHPADTAVPEAVAHVQAFSDITAELTPRTSHGSRIGRHTLAIDNRGNRPVTVELTGKDPDAVMEFRFSPSTVEVAPGAAAFSKIKARPLDRIWRGTSKTRQLSVVVTQVTTGGPNGTKAVLTSVDGMMVQDPILPAWTGKAIAGALAAAALLVGLWFVALRPAIESSAENAVEKPLKQLQQKVDEAKTQAGAAQQAANTAQNSAKNTAKGQSEQEKNLSDREKELAAQAAAMVGTPFSQRWPLKAKPGKTVEESFEVPKDKVLRITDVNFESQGSTGWLDLRKDKNSLGGVAPQYFRNIQDYRYISPLAVLVAGEKVVVSLKCDSPAPGATDCENAVMVGGILTDKPPAPTTPPTSAAPN</sequence>
<proteinExistence type="predicted"/>
<dbReference type="Proteomes" id="UP001500542">
    <property type="component" value="Unassembled WGS sequence"/>
</dbReference>
<evidence type="ECO:0000313" key="2">
    <source>
        <dbReference type="EMBL" id="GAA0930201.1"/>
    </source>
</evidence>
<gene>
    <name evidence="2" type="ORF">GCM10009554_13100</name>
</gene>
<feature type="region of interest" description="Disordered" evidence="1">
    <location>
        <begin position="264"/>
        <end position="302"/>
    </location>
</feature>
<name>A0ABP4A161_9ACTN</name>
<dbReference type="EMBL" id="BAAAHK010000003">
    <property type="protein sequence ID" value="GAA0930201.1"/>
    <property type="molecule type" value="Genomic_DNA"/>
</dbReference>
<feature type="compositionally biased region" description="Low complexity" evidence="1">
    <location>
        <begin position="265"/>
        <end position="286"/>
    </location>
</feature>
<evidence type="ECO:0008006" key="4">
    <source>
        <dbReference type="Google" id="ProtNLM"/>
    </source>
</evidence>
<keyword evidence="3" id="KW-1185">Reference proteome</keyword>
<feature type="compositionally biased region" description="Basic and acidic residues" evidence="1">
    <location>
        <begin position="289"/>
        <end position="302"/>
    </location>
</feature>
<organism evidence="2 3">
    <name type="scientific">Kribbella koreensis</name>
    <dbReference type="NCBI Taxonomy" id="57909"/>
    <lineage>
        <taxon>Bacteria</taxon>
        <taxon>Bacillati</taxon>
        <taxon>Actinomycetota</taxon>
        <taxon>Actinomycetes</taxon>
        <taxon>Propionibacteriales</taxon>
        <taxon>Kribbellaceae</taxon>
        <taxon>Kribbella</taxon>
    </lineage>
</organism>
<protein>
    <recommendedName>
        <fullName evidence="4">Hydrolytic protein</fullName>
    </recommendedName>
</protein>
<reference evidence="3" key="1">
    <citation type="journal article" date="2019" name="Int. J. Syst. Evol. Microbiol.">
        <title>The Global Catalogue of Microorganisms (GCM) 10K type strain sequencing project: providing services to taxonomists for standard genome sequencing and annotation.</title>
        <authorList>
            <consortium name="The Broad Institute Genomics Platform"/>
            <consortium name="The Broad Institute Genome Sequencing Center for Infectious Disease"/>
            <person name="Wu L."/>
            <person name="Ma J."/>
        </authorList>
    </citation>
    <scope>NUCLEOTIDE SEQUENCE [LARGE SCALE GENOMIC DNA]</scope>
    <source>
        <strain evidence="3">JCM 10977</strain>
    </source>
</reference>
<accession>A0ABP4A161</accession>
<evidence type="ECO:0000313" key="3">
    <source>
        <dbReference type="Proteomes" id="UP001500542"/>
    </source>
</evidence>
<evidence type="ECO:0000256" key="1">
    <source>
        <dbReference type="SAM" id="MobiDB-lite"/>
    </source>
</evidence>